<feature type="non-terminal residue" evidence="3">
    <location>
        <position position="1"/>
    </location>
</feature>
<dbReference type="EMBL" id="JBJKTR010000016">
    <property type="protein sequence ID" value="KAL3340482.1"/>
    <property type="molecule type" value="Genomic_DNA"/>
</dbReference>
<dbReference type="InterPro" id="IPR002048">
    <property type="entry name" value="EF_hand_dom"/>
</dbReference>
<dbReference type="PROSITE" id="PS50222">
    <property type="entry name" value="EF_HAND_2"/>
    <property type="match status" value="2"/>
</dbReference>
<comment type="caution">
    <text evidence="3">The sequence shown here is derived from an EMBL/GenBank/DDBJ whole genome shotgun (WGS) entry which is preliminary data.</text>
</comment>
<dbReference type="SUPFAM" id="SSF47473">
    <property type="entry name" value="EF-hand"/>
    <property type="match status" value="1"/>
</dbReference>
<evidence type="ECO:0000256" key="1">
    <source>
        <dbReference type="ARBA" id="ARBA00022837"/>
    </source>
</evidence>
<feature type="domain" description="EF-hand" evidence="2">
    <location>
        <begin position="46"/>
        <end position="81"/>
    </location>
</feature>
<evidence type="ECO:0000313" key="3">
    <source>
        <dbReference type="EMBL" id="KAL3340482.1"/>
    </source>
</evidence>
<sequence length="127" mass="14582">LIPHPSESSHSNTKKNKNSCLEKNYNMLDFFRPRNIIRCTCGHVPLTEVQLTNIFKKCDFNGDGYLTKEDLTEAFRQLGSTFPGYRAGRALHRADKNGDGLIDKKELDKLVEYARKRGYRLRNACSN</sequence>
<dbReference type="AlphaFoldDB" id="A0ABD2SAZ1"/>
<name>A0ABD2SAZ1_9SOLN</name>
<dbReference type="InterPro" id="IPR018247">
    <property type="entry name" value="EF_Hand_1_Ca_BS"/>
</dbReference>
<reference evidence="3 4" key="1">
    <citation type="submission" date="2024-05" db="EMBL/GenBank/DDBJ databases">
        <title>De novo assembly of an allotetraploid wild potato.</title>
        <authorList>
            <person name="Hosaka A.J."/>
        </authorList>
    </citation>
    <scope>NUCLEOTIDE SEQUENCE [LARGE SCALE GENOMIC DNA]</scope>
    <source>
        <tissue evidence="3">Young leaves</tissue>
    </source>
</reference>
<evidence type="ECO:0000259" key="2">
    <source>
        <dbReference type="PROSITE" id="PS50222"/>
    </source>
</evidence>
<feature type="domain" description="EF-hand" evidence="2">
    <location>
        <begin position="89"/>
        <end position="117"/>
    </location>
</feature>
<organism evidence="3 4">
    <name type="scientific">Solanum stoloniferum</name>
    <dbReference type="NCBI Taxonomy" id="62892"/>
    <lineage>
        <taxon>Eukaryota</taxon>
        <taxon>Viridiplantae</taxon>
        <taxon>Streptophyta</taxon>
        <taxon>Embryophyta</taxon>
        <taxon>Tracheophyta</taxon>
        <taxon>Spermatophyta</taxon>
        <taxon>Magnoliopsida</taxon>
        <taxon>eudicotyledons</taxon>
        <taxon>Gunneridae</taxon>
        <taxon>Pentapetalae</taxon>
        <taxon>asterids</taxon>
        <taxon>lamiids</taxon>
        <taxon>Solanales</taxon>
        <taxon>Solanaceae</taxon>
        <taxon>Solanoideae</taxon>
        <taxon>Solaneae</taxon>
        <taxon>Solanum</taxon>
    </lineage>
</organism>
<dbReference type="InterPro" id="IPR011992">
    <property type="entry name" value="EF-hand-dom_pair"/>
</dbReference>
<dbReference type="Proteomes" id="UP001627284">
    <property type="component" value="Unassembled WGS sequence"/>
</dbReference>
<evidence type="ECO:0000313" key="4">
    <source>
        <dbReference type="Proteomes" id="UP001627284"/>
    </source>
</evidence>
<dbReference type="PROSITE" id="PS00018">
    <property type="entry name" value="EF_HAND_1"/>
    <property type="match status" value="2"/>
</dbReference>
<keyword evidence="1" id="KW-0106">Calcium</keyword>
<dbReference type="SMART" id="SM00054">
    <property type="entry name" value="EFh"/>
    <property type="match status" value="2"/>
</dbReference>
<dbReference type="Pfam" id="PF13202">
    <property type="entry name" value="EF-hand_5"/>
    <property type="match status" value="1"/>
</dbReference>
<protein>
    <recommendedName>
        <fullName evidence="2">EF-hand domain-containing protein</fullName>
    </recommendedName>
</protein>
<accession>A0ABD2SAZ1</accession>
<keyword evidence="4" id="KW-1185">Reference proteome</keyword>
<dbReference type="Pfam" id="PF13405">
    <property type="entry name" value="EF-hand_6"/>
    <property type="match status" value="1"/>
</dbReference>
<gene>
    <name evidence="3" type="ORF">AABB24_028891</name>
</gene>
<dbReference type="CDD" id="cd00051">
    <property type="entry name" value="EFh"/>
    <property type="match status" value="1"/>
</dbReference>
<dbReference type="FunFam" id="1.10.238.10:FF:000961">
    <property type="entry name" value="Uncharacterized protein"/>
    <property type="match status" value="1"/>
</dbReference>
<proteinExistence type="predicted"/>
<dbReference type="Gene3D" id="1.10.238.10">
    <property type="entry name" value="EF-hand"/>
    <property type="match status" value="1"/>
</dbReference>